<gene>
    <name evidence="2" type="ORF">GIL414_LOCUS48536</name>
</gene>
<evidence type="ECO:0000313" key="2">
    <source>
        <dbReference type="EMBL" id="CAF4832671.1"/>
    </source>
</evidence>
<feature type="non-terminal residue" evidence="2">
    <location>
        <position position="1"/>
    </location>
</feature>
<dbReference type="SUPFAM" id="SSF69318">
    <property type="entry name" value="Integrin alpha N-terminal domain"/>
    <property type="match status" value="1"/>
</dbReference>
<keyword evidence="1" id="KW-0732">Signal</keyword>
<dbReference type="Proteomes" id="UP000681720">
    <property type="component" value="Unassembled WGS sequence"/>
</dbReference>
<evidence type="ECO:0000313" key="3">
    <source>
        <dbReference type="Proteomes" id="UP000681720"/>
    </source>
</evidence>
<sequence>MQTNYSVGINPISVAVGDFNNDDHLDIVVANHGSDSI</sequence>
<dbReference type="InterPro" id="IPR028994">
    <property type="entry name" value="Integrin_alpha_N"/>
</dbReference>
<reference evidence="2" key="1">
    <citation type="submission" date="2021-02" db="EMBL/GenBank/DDBJ databases">
        <authorList>
            <person name="Nowell W R."/>
        </authorList>
    </citation>
    <scope>NUCLEOTIDE SEQUENCE</scope>
</reference>
<accession>A0A8S3BLF8</accession>
<dbReference type="EMBL" id="CAJOBJ010157659">
    <property type="protein sequence ID" value="CAF4832671.1"/>
    <property type="molecule type" value="Genomic_DNA"/>
</dbReference>
<protein>
    <recommendedName>
        <fullName evidence="4">VCBS repeat-containing protein</fullName>
    </recommendedName>
</protein>
<evidence type="ECO:0000256" key="1">
    <source>
        <dbReference type="ARBA" id="ARBA00022729"/>
    </source>
</evidence>
<proteinExistence type="predicted"/>
<dbReference type="Pfam" id="PF01839">
    <property type="entry name" value="FG-GAP"/>
    <property type="match status" value="1"/>
</dbReference>
<dbReference type="AlphaFoldDB" id="A0A8S3BLF8"/>
<name>A0A8S3BLF8_9BILA</name>
<dbReference type="InterPro" id="IPR013517">
    <property type="entry name" value="FG-GAP"/>
</dbReference>
<evidence type="ECO:0008006" key="4">
    <source>
        <dbReference type="Google" id="ProtNLM"/>
    </source>
</evidence>
<feature type="non-terminal residue" evidence="2">
    <location>
        <position position="37"/>
    </location>
</feature>
<comment type="caution">
    <text evidence="2">The sequence shown here is derived from an EMBL/GenBank/DDBJ whole genome shotgun (WGS) entry which is preliminary data.</text>
</comment>
<organism evidence="2 3">
    <name type="scientific">Rotaria magnacalcarata</name>
    <dbReference type="NCBI Taxonomy" id="392030"/>
    <lineage>
        <taxon>Eukaryota</taxon>
        <taxon>Metazoa</taxon>
        <taxon>Spiralia</taxon>
        <taxon>Gnathifera</taxon>
        <taxon>Rotifera</taxon>
        <taxon>Eurotatoria</taxon>
        <taxon>Bdelloidea</taxon>
        <taxon>Philodinida</taxon>
        <taxon>Philodinidae</taxon>
        <taxon>Rotaria</taxon>
    </lineage>
</organism>